<dbReference type="OrthoDB" id="5678361at2"/>
<dbReference type="InterPro" id="IPR001677">
    <property type="entry name" value="TbpB_B_D"/>
</dbReference>
<organism evidence="4 5">
    <name type="scientific">Rodentibacter myodis</name>
    <dbReference type="NCBI Taxonomy" id="1907939"/>
    <lineage>
        <taxon>Bacteria</taxon>
        <taxon>Pseudomonadati</taxon>
        <taxon>Pseudomonadota</taxon>
        <taxon>Gammaproteobacteria</taxon>
        <taxon>Pasteurellales</taxon>
        <taxon>Pasteurellaceae</taxon>
        <taxon>Rodentibacter</taxon>
    </lineage>
</organism>
<evidence type="ECO:0000259" key="3">
    <source>
        <dbReference type="Pfam" id="PF01298"/>
    </source>
</evidence>
<keyword evidence="5" id="KW-1185">Reference proteome</keyword>
<evidence type="ECO:0000313" key="4">
    <source>
        <dbReference type="EMBL" id="OOF58568.1"/>
    </source>
</evidence>
<evidence type="ECO:0000256" key="1">
    <source>
        <dbReference type="SAM" id="Coils"/>
    </source>
</evidence>
<dbReference type="EMBL" id="MLHQ01000015">
    <property type="protein sequence ID" value="OOF58568.1"/>
    <property type="molecule type" value="Genomic_DNA"/>
</dbReference>
<dbReference type="RefSeq" id="WP_077423829.1">
    <property type="nucleotide sequence ID" value="NZ_MLHQ01000015.1"/>
</dbReference>
<protein>
    <recommendedName>
        <fullName evidence="3">Transferrin-binding protein B C-lobe/N-lobe beta-barrel domain-containing protein</fullName>
    </recommendedName>
</protein>
<dbReference type="Pfam" id="PF01298">
    <property type="entry name" value="TbpB_B_D"/>
    <property type="match status" value="1"/>
</dbReference>
<accession>A0A1V3JPJ9</accession>
<evidence type="ECO:0000313" key="5">
    <source>
        <dbReference type="Proteomes" id="UP000188602"/>
    </source>
</evidence>
<keyword evidence="1" id="KW-0175">Coiled coil</keyword>
<feature type="chain" id="PRO_5012234558" description="Transferrin-binding protein B C-lobe/N-lobe beta-barrel domain-containing protein" evidence="2">
    <location>
        <begin position="19"/>
        <end position="558"/>
    </location>
</feature>
<proteinExistence type="predicted"/>
<feature type="coiled-coil region" evidence="1">
    <location>
        <begin position="27"/>
        <end position="73"/>
    </location>
</feature>
<dbReference type="AlphaFoldDB" id="A0A1V3JPJ9"/>
<sequence>MNNLIKFSLTLVAAGILAACGSSGGSSNNAEAEKAAQQQAAEKAAAEKAAAEKAAAEKAAAEAQAKKDNAAVNRGGKFVNKIGSDLILDNDTKGQNLNRMSNNAEMTVPFETYSDGSASASARLDTVVVGTPNPNQKSGKLGYVEDFDFVGNTANNGETTLSTIYLVNENDKTDASKTTVGGTARAKTETKTSTAGTEAGKAFVYDNQDRVDYTNHGNTGGRSDVVLKDSVAEVYGHRTFAQDYTQDTENGTKYGNKADQSNLPLVTAKTDRLGNTYFEAHQVSTQDGVTTVKNALGHENTGAADSYTGATLQRVQYGRVTSSLNDSAYLENQGLYKDGVAPNTFVVNYGEYGDKGTENNYFYRGVQPTTKEELAKLSGTLTYQGHAVAFGLHNPATDGVAGPVTNTTNGADNPANAVSARPSVTTTTPAPANWALKSGHHVQATVDLATKAVSGSVYDVYQKANAADRVQTLATFKGDVAAQGNIAGTSAKAYGDKATGSFQANLFGPQAQELGGSIISDAKDANKWGAVFGAVKTGGPVTLDNPFAASTDKNNNSN</sequence>
<evidence type="ECO:0000256" key="2">
    <source>
        <dbReference type="SAM" id="SignalP"/>
    </source>
</evidence>
<dbReference type="STRING" id="1907939.BKL49_06570"/>
<dbReference type="InterPro" id="IPR011250">
    <property type="entry name" value="OMP/PagP_B-barrel"/>
</dbReference>
<dbReference type="SUPFAM" id="SSF56925">
    <property type="entry name" value="OMPA-like"/>
    <property type="match status" value="1"/>
</dbReference>
<dbReference type="Gene3D" id="2.40.160.90">
    <property type="match status" value="1"/>
</dbReference>
<gene>
    <name evidence="4" type="ORF">BKL49_06570</name>
</gene>
<dbReference type="PROSITE" id="PS51257">
    <property type="entry name" value="PROKAR_LIPOPROTEIN"/>
    <property type="match status" value="1"/>
</dbReference>
<comment type="caution">
    <text evidence="4">The sequence shown here is derived from an EMBL/GenBank/DDBJ whole genome shotgun (WGS) entry which is preliminary data.</text>
</comment>
<reference evidence="4 5" key="1">
    <citation type="submission" date="2016-10" db="EMBL/GenBank/DDBJ databases">
        <title>Rodentibacter gen. nov. and new species.</title>
        <authorList>
            <person name="Christensen H."/>
        </authorList>
    </citation>
    <scope>NUCLEOTIDE SEQUENCE [LARGE SCALE GENOMIC DNA]</scope>
    <source>
        <strain evidence="4 5">Ac151</strain>
    </source>
</reference>
<keyword evidence="2" id="KW-0732">Signal</keyword>
<dbReference type="Proteomes" id="UP000188602">
    <property type="component" value="Unassembled WGS sequence"/>
</dbReference>
<name>A0A1V3JPJ9_9PAST</name>
<feature type="signal peptide" evidence="2">
    <location>
        <begin position="1"/>
        <end position="18"/>
    </location>
</feature>
<feature type="domain" description="Transferrin-binding protein B C-lobe/N-lobe beta-barrel" evidence="3">
    <location>
        <begin position="378"/>
        <end position="536"/>
    </location>
</feature>